<accession>A0ACC5ZTN0</accession>
<organism evidence="1 2">
    <name type="scientific">Lutimaribacter degradans</name>
    <dbReference type="NCBI Taxonomy" id="2945989"/>
    <lineage>
        <taxon>Bacteria</taxon>
        <taxon>Pseudomonadati</taxon>
        <taxon>Pseudomonadota</taxon>
        <taxon>Alphaproteobacteria</taxon>
        <taxon>Rhodobacterales</taxon>
        <taxon>Roseobacteraceae</taxon>
        <taxon>Lutimaribacter</taxon>
    </lineage>
</organism>
<dbReference type="EMBL" id="JAMQGO010000002">
    <property type="protein sequence ID" value="MCM2561682.1"/>
    <property type="molecule type" value="Genomic_DNA"/>
</dbReference>
<keyword evidence="2" id="KW-1185">Reference proteome</keyword>
<name>A0ACC5ZTN0_9RHOB</name>
<gene>
    <name evidence="1" type="ORF">M8744_05945</name>
</gene>
<comment type="caution">
    <text evidence="1">The sequence shown here is derived from an EMBL/GenBank/DDBJ whole genome shotgun (WGS) entry which is preliminary data.</text>
</comment>
<reference evidence="1" key="1">
    <citation type="submission" date="2022-06" db="EMBL/GenBank/DDBJ databases">
        <title>Lutimaribacter sp. EGI FJ00013, a novel bacterium isolated from a salt lake sediment enrichment.</title>
        <authorList>
            <person name="Gao L."/>
            <person name="Fang B.-Z."/>
            <person name="Li W.-J."/>
        </authorList>
    </citation>
    <scope>NUCLEOTIDE SEQUENCE</scope>
    <source>
        <strain evidence="1">EGI FJ00013</strain>
    </source>
</reference>
<protein>
    <submittedName>
        <fullName evidence="1">Uncharacterized protein</fullName>
    </submittedName>
</protein>
<dbReference type="Proteomes" id="UP001203036">
    <property type="component" value="Unassembled WGS sequence"/>
</dbReference>
<proteinExistence type="predicted"/>
<evidence type="ECO:0000313" key="1">
    <source>
        <dbReference type="EMBL" id="MCM2561682.1"/>
    </source>
</evidence>
<evidence type="ECO:0000313" key="2">
    <source>
        <dbReference type="Proteomes" id="UP001203036"/>
    </source>
</evidence>
<sequence>MSLKVKIQENTKEVVGKGTIDGVVPFYFKDQGHRWMVRIGQNWTFKQRDLVAGAGPSVSGARNKMYWAIAQFRNQSRDLAGT</sequence>